<keyword evidence="1" id="KW-0723">Serine/threonine-protein kinase</keyword>
<dbReference type="InterPro" id="IPR050267">
    <property type="entry name" value="Anti-sigma-factor_SerPK"/>
</dbReference>
<dbReference type="InterPro" id="IPR036890">
    <property type="entry name" value="HATPase_C_sf"/>
</dbReference>
<dbReference type="SUPFAM" id="SSF55874">
    <property type="entry name" value="ATPase domain of HSP90 chaperone/DNA topoisomerase II/histidine kinase"/>
    <property type="match status" value="1"/>
</dbReference>
<protein>
    <recommendedName>
        <fullName evidence="2">Histidine kinase/HSP90-like ATPase domain-containing protein</fullName>
    </recommendedName>
</protein>
<keyword evidence="4" id="KW-1185">Reference proteome</keyword>
<feature type="domain" description="Histidine kinase/HSP90-like ATPase" evidence="2">
    <location>
        <begin position="28"/>
        <end position="129"/>
    </location>
</feature>
<organism evidence="3 4">
    <name type="scientific">Asanoa ishikariensis</name>
    <dbReference type="NCBI Taxonomy" id="137265"/>
    <lineage>
        <taxon>Bacteria</taxon>
        <taxon>Bacillati</taxon>
        <taxon>Actinomycetota</taxon>
        <taxon>Actinomycetes</taxon>
        <taxon>Micromonosporales</taxon>
        <taxon>Micromonosporaceae</taxon>
        <taxon>Asanoa</taxon>
    </lineage>
</organism>
<reference evidence="4" key="1">
    <citation type="submission" date="2016-10" db="EMBL/GenBank/DDBJ databases">
        <authorList>
            <person name="Varghese N."/>
            <person name="Submissions S."/>
        </authorList>
    </citation>
    <scope>NUCLEOTIDE SEQUENCE [LARGE SCALE GENOMIC DNA]</scope>
    <source>
        <strain evidence="4">DSM 44718</strain>
    </source>
</reference>
<keyword evidence="1" id="KW-0808">Transferase</keyword>
<dbReference type="CDD" id="cd16936">
    <property type="entry name" value="HATPase_RsbW-like"/>
    <property type="match status" value="1"/>
</dbReference>
<keyword evidence="1" id="KW-0418">Kinase</keyword>
<dbReference type="Pfam" id="PF13581">
    <property type="entry name" value="HATPase_c_2"/>
    <property type="match status" value="1"/>
</dbReference>
<dbReference type="GO" id="GO:0004674">
    <property type="term" value="F:protein serine/threonine kinase activity"/>
    <property type="evidence" value="ECO:0007669"/>
    <property type="project" value="UniProtKB-KW"/>
</dbReference>
<evidence type="ECO:0000313" key="3">
    <source>
        <dbReference type="EMBL" id="SDY89508.1"/>
    </source>
</evidence>
<dbReference type="Gene3D" id="3.30.565.10">
    <property type="entry name" value="Histidine kinase-like ATPase, C-terminal domain"/>
    <property type="match status" value="1"/>
</dbReference>
<dbReference type="InterPro" id="IPR003594">
    <property type="entry name" value="HATPase_dom"/>
</dbReference>
<evidence type="ECO:0000313" key="4">
    <source>
        <dbReference type="Proteomes" id="UP000199632"/>
    </source>
</evidence>
<dbReference type="STRING" id="137265.SAMN05421684_2143"/>
<dbReference type="Proteomes" id="UP000199632">
    <property type="component" value="Unassembled WGS sequence"/>
</dbReference>
<dbReference type="PANTHER" id="PTHR35526:SF3">
    <property type="entry name" value="ANTI-SIGMA-F FACTOR RSBW"/>
    <property type="match status" value="1"/>
</dbReference>
<dbReference type="AlphaFoldDB" id="A0A1H3NL19"/>
<evidence type="ECO:0000256" key="1">
    <source>
        <dbReference type="ARBA" id="ARBA00022527"/>
    </source>
</evidence>
<proteinExistence type="predicted"/>
<sequence>MCPSGGGYNTLVDVVWLRFERGTAAGIARRAVREALDGWKLAHLADDAMLVTTELMQNVVRHTGNGGELLVRRSGDALRIEVADTSVAKPTVRAPDPARTGGRGLSIVAAVARGWGTLARKGQTGKIVWAELAA</sequence>
<name>A0A1H3NL19_9ACTN</name>
<dbReference type="EMBL" id="FNQB01000001">
    <property type="protein sequence ID" value="SDY89508.1"/>
    <property type="molecule type" value="Genomic_DNA"/>
</dbReference>
<accession>A0A1H3NL19</accession>
<dbReference type="PANTHER" id="PTHR35526">
    <property type="entry name" value="ANTI-SIGMA-F FACTOR RSBW-RELATED"/>
    <property type="match status" value="1"/>
</dbReference>
<gene>
    <name evidence="3" type="ORF">SAMN05421684_2143</name>
</gene>
<evidence type="ECO:0000259" key="2">
    <source>
        <dbReference type="Pfam" id="PF13581"/>
    </source>
</evidence>